<comment type="caution">
    <text evidence="2">The sequence shown here is derived from an EMBL/GenBank/DDBJ whole genome shotgun (WGS) entry which is preliminary data.</text>
</comment>
<dbReference type="Gene3D" id="3.40.220.10">
    <property type="entry name" value="Leucine Aminopeptidase, subunit E, domain 1"/>
    <property type="match status" value="1"/>
</dbReference>
<dbReference type="EMBL" id="QSRJ01000013">
    <property type="protein sequence ID" value="RGL08081.1"/>
    <property type="molecule type" value="Genomic_DNA"/>
</dbReference>
<evidence type="ECO:0000259" key="1">
    <source>
        <dbReference type="PROSITE" id="PS51154"/>
    </source>
</evidence>
<dbReference type="PANTHER" id="PTHR11106">
    <property type="entry name" value="GANGLIOSIDE INDUCED DIFFERENTIATION ASSOCIATED PROTEIN 2-RELATED"/>
    <property type="match status" value="1"/>
</dbReference>
<dbReference type="PROSITE" id="PS51154">
    <property type="entry name" value="MACRO"/>
    <property type="match status" value="1"/>
</dbReference>
<gene>
    <name evidence="2" type="ORF">DXC81_09780</name>
</gene>
<dbReference type="RefSeq" id="WP_117680223.1">
    <property type="nucleotide sequence ID" value="NZ_QSRJ01000013.1"/>
</dbReference>
<dbReference type="Proteomes" id="UP000260943">
    <property type="component" value="Unassembled WGS sequence"/>
</dbReference>
<dbReference type="Pfam" id="PF01661">
    <property type="entry name" value="Macro"/>
    <property type="match status" value="1"/>
</dbReference>
<dbReference type="AlphaFoldDB" id="A0A3E4QPD1"/>
<evidence type="ECO:0000313" key="3">
    <source>
        <dbReference type="Proteomes" id="UP000260943"/>
    </source>
</evidence>
<dbReference type="PANTHER" id="PTHR11106:SF27">
    <property type="entry name" value="MACRO DOMAIN-CONTAINING PROTEIN"/>
    <property type="match status" value="1"/>
</dbReference>
<dbReference type="InterPro" id="IPR043472">
    <property type="entry name" value="Macro_dom-like"/>
</dbReference>
<evidence type="ECO:0000313" key="2">
    <source>
        <dbReference type="EMBL" id="RGL08081.1"/>
    </source>
</evidence>
<reference evidence="2 3" key="1">
    <citation type="submission" date="2018-08" db="EMBL/GenBank/DDBJ databases">
        <title>A genome reference for cultivated species of the human gut microbiota.</title>
        <authorList>
            <person name="Zou Y."/>
            <person name="Xue W."/>
            <person name="Luo G."/>
        </authorList>
    </citation>
    <scope>NUCLEOTIDE SEQUENCE [LARGE SCALE GENOMIC DNA]</scope>
    <source>
        <strain evidence="2 3">TF08-14</strain>
    </source>
</reference>
<dbReference type="InterPro" id="IPR002589">
    <property type="entry name" value="Macro_dom"/>
</dbReference>
<dbReference type="SUPFAM" id="SSF52949">
    <property type="entry name" value="Macro domain-like"/>
    <property type="match status" value="1"/>
</dbReference>
<name>A0A3E4QPD1_9ACTN</name>
<feature type="domain" description="Macro" evidence="1">
    <location>
        <begin position="1"/>
        <end position="169"/>
    </location>
</feature>
<sequence>MPLVLTRDDVSRVDAEAVVNAANEHLSAGGGVCGAIFEAAGRRELESACKQLGGCPTGSAVVTPGFGLKARWIIHAVGPIWRGGSWDEDTLLRSAYRSALERARELGVRSVALPLISAGIFGFPIDRALAIATSEISAFLDRVQDVEVRLVVFDRAAFAACLADYGEVAACVDEEYVDARRGRDRMGDLRLSMPACGAAADVISGDAAPGGSCFGSARPIADERELKDLLVHLDTSFSQAVLSLIDERGLTDAAVYKKANLSRQVFSKLRKDDGYRPAKPTAVALAIALELDMDQTRELLQRAGYALSTASTFDAIVRYYIERHSYDIVAINQMLFAFDQPLLGSS</sequence>
<accession>A0A3E4QPD1</accession>
<protein>
    <submittedName>
        <fullName evidence="2">RNase III inhibitor</fullName>
    </submittedName>
</protein>
<proteinExistence type="predicted"/>
<dbReference type="SMART" id="SM00506">
    <property type="entry name" value="A1pp"/>
    <property type="match status" value="1"/>
</dbReference>
<organism evidence="2 3">
    <name type="scientific">Collinsella tanakaei</name>
    <dbReference type="NCBI Taxonomy" id="626935"/>
    <lineage>
        <taxon>Bacteria</taxon>
        <taxon>Bacillati</taxon>
        <taxon>Actinomycetota</taxon>
        <taxon>Coriobacteriia</taxon>
        <taxon>Coriobacteriales</taxon>
        <taxon>Coriobacteriaceae</taxon>
        <taxon>Collinsella</taxon>
    </lineage>
</organism>